<feature type="transmembrane region" description="Helical" evidence="13">
    <location>
        <begin position="121"/>
        <end position="140"/>
    </location>
</feature>
<feature type="transmembrane region" description="Helical" evidence="13">
    <location>
        <begin position="96"/>
        <end position="114"/>
    </location>
</feature>
<dbReference type="GO" id="GO:0006814">
    <property type="term" value="P:sodium ion transport"/>
    <property type="evidence" value="ECO:0007669"/>
    <property type="project" value="UniProtKB-KW"/>
</dbReference>
<dbReference type="InterPro" id="IPR038377">
    <property type="entry name" value="Na/Glc_symporter_sf"/>
</dbReference>
<evidence type="ECO:0000256" key="6">
    <source>
        <dbReference type="ARBA" id="ARBA00022847"/>
    </source>
</evidence>
<dbReference type="GO" id="GO:0005886">
    <property type="term" value="C:plasma membrane"/>
    <property type="evidence" value="ECO:0007669"/>
    <property type="project" value="UniProtKB-SubCell"/>
</dbReference>
<dbReference type="EMBL" id="QURN01000012">
    <property type="protein sequence ID" value="RFC66596.1"/>
    <property type="molecule type" value="Genomic_DNA"/>
</dbReference>
<dbReference type="Proteomes" id="UP000262379">
    <property type="component" value="Unassembled WGS sequence"/>
</dbReference>
<evidence type="ECO:0000256" key="10">
    <source>
        <dbReference type="ARBA" id="ARBA00023136"/>
    </source>
</evidence>
<proteinExistence type="inferred from homology"/>
<evidence type="ECO:0000256" key="3">
    <source>
        <dbReference type="ARBA" id="ARBA00022448"/>
    </source>
</evidence>
<evidence type="ECO:0000256" key="7">
    <source>
        <dbReference type="ARBA" id="ARBA00022989"/>
    </source>
</evidence>
<dbReference type="PANTHER" id="PTHR48086">
    <property type="entry name" value="SODIUM/PROLINE SYMPORTER-RELATED"/>
    <property type="match status" value="1"/>
</dbReference>
<evidence type="ECO:0000256" key="5">
    <source>
        <dbReference type="ARBA" id="ARBA00022692"/>
    </source>
</evidence>
<keyword evidence="14" id="KW-0732">Signal</keyword>
<comment type="subcellular location">
    <subcellularLocation>
        <location evidence="1">Cell membrane</location>
        <topology evidence="1">Multi-pass membrane protein</topology>
    </subcellularLocation>
</comment>
<dbReference type="InterPro" id="IPR001734">
    <property type="entry name" value="Na/solute_symporter"/>
</dbReference>
<dbReference type="AlphaFoldDB" id="A0A371XBJ2"/>
<keyword evidence="11" id="KW-0739">Sodium transport</keyword>
<feature type="chain" id="PRO_5016671113" description="Sodium:solute symporter" evidence="14">
    <location>
        <begin position="27"/>
        <end position="627"/>
    </location>
</feature>
<sequence length="627" mass="66224">MTFVLLTALALLAALGLYFGTMSARAASSASEYLDAGRTLPTWVLVFAGAGVSLAAIGLNDQLRLLAIYGLQANQIAVGLILAALFAALFQKRVWVASRLTGLSTIGDLLGAYFGSITIRLYLLFVLFLFSIPVAAYCLAEFGEIVEATTGGAVPASYAIWGTAIYLFIAGALGGWRGTLYWVSMLSLVCLVLLVLSGGFIVAGFDAVAFPVQGIATAQGILADRIPGVIQFTAGIGREEAIGGPFTAIAGFTFAIGMIGISLSPAFSFLGITSSSKKGFALSQVWMVAGVTAGLLGLFGPVIAAEIAALGNGQHVGGLVAKFAALNELSAVALLIMLLGSLQIAIAFFANSGASIVTLELVSRYILPDLDQNGQRLASRIALAGIYLCAAAVANFAPLSAAVFGALALSLSVQLLPAYLGLCWVPWISRSGVIVGLILGILLVVFTEPFGLILFDRFFVEIPWGRWPLTIHSAAWGLAFNFLAVLLVSLFSRGGEERTHREQLHAAFESSDPRVVRGAAITARWSLILVWSFLALGPGAILGNSFFSDPIFTQGSITPGLPSLLIWQILFWIVGVVLVWWLAYQGGLSVIVTTPKRVVDLAPPRNPLFEPTTPPWISRLLGRVVNR</sequence>
<evidence type="ECO:0000313" key="15">
    <source>
        <dbReference type="EMBL" id="RFC66596.1"/>
    </source>
</evidence>
<feature type="transmembrane region" description="Helical" evidence="13">
    <location>
        <begin position="564"/>
        <end position="583"/>
    </location>
</feature>
<evidence type="ECO:0000256" key="4">
    <source>
        <dbReference type="ARBA" id="ARBA00022475"/>
    </source>
</evidence>
<keyword evidence="9" id="KW-0406">Ion transport</keyword>
<evidence type="ECO:0000256" key="14">
    <source>
        <dbReference type="SAM" id="SignalP"/>
    </source>
</evidence>
<keyword evidence="3" id="KW-0813">Transport</keyword>
<dbReference type="RefSeq" id="WP_116624773.1">
    <property type="nucleotide sequence ID" value="NZ_QURN01000012.1"/>
</dbReference>
<evidence type="ECO:0000256" key="13">
    <source>
        <dbReference type="SAM" id="Phobius"/>
    </source>
</evidence>
<evidence type="ECO:0000256" key="2">
    <source>
        <dbReference type="ARBA" id="ARBA00006434"/>
    </source>
</evidence>
<evidence type="ECO:0000256" key="11">
    <source>
        <dbReference type="ARBA" id="ARBA00023201"/>
    </source>
</evidence>
<feature type="transmembrane region" description="Helical" evidence="13">
    <location>
        <begin position="432"/>
        <end position="454"/>
    </location>
</feature>
<evidence type="ECO:0000256" key="9">
    <source>
        <dbReference type="ARBA" id="ARBA00023065"/>
    </source>
</evidence>
<gene>
    <name evidence="15" type="ORF">DY251_15190</name>
</gene>
<comment type="catalytic activity">
    <reaction evidence="12">
        <text>L-proline(in) + Na(+)(in) = L-proline(out) + Na(+)(out)</text>
        <dbReference type="Rhea" id="RHEA:28967"/>
        <dbReference type="ChEBI" id="CHEBI:29101"/>
        <dbReference type="ChEBI" id="CHEBI:60039"/>
    </reaction>
</comment>
<keyword evidence="10 13" id="KW-0472">Membrane</keyword>
<reference evidence="16" key="1">
    <citation type="submission" date="2018-08" db="EMBL/GenBank/DDBJ databases">
        <authorList>
            <person name="Im W.T."/>
        </authorList>
    </citation>
    <scope>NUCLEOTIDE SEQUENCE [LARGE SCALE GENOMIC DNA]</scope>
    <source>
        <strain evidence="16">LA-28</strain>
    </source>
</reference>
<feature type="signal peptide" evidence="14">
    <location>
        <begin position="1"/>
        <end position="26"/>
    </location>
</feature>
<feature type="transmembrane region" description="Helical" evidence="13">
    <location>
        <begin position="152"/>
        <end position="173"/>
    </location>
</feature>
<evidence type="ECO:0008006" key="17">
    <source>
        <dbReference type="Google" id="ProtNLM"/>
    </source>
</evidence>
<name>A0A371XBJ2_9HYPH</name>
<feature type="transmembrane region" description="Helical" evidence="13">
    <location>
        <begin position="66"/>
        <end position="90"/>
    </location>
</feature>
<comment type="caution">
    <text evidence="15">The sequence shown here is derived from an EMBL/GenBank/DDBJ whole genome shotgun (WGS) entry which is preliminary data.</text>
</comment>
<dbReference type="InterPro" id="IPR050277">
    <property type="entry name" value="Sodium:Solute_Symporter"/>
</dbReference>
<keyword evidence="8" id="KW-0915">Sodium</keyword>
<dbReference type="GO" id="GO:0015293">
    <property type="term" value="F:symporter activity"/>
    <property type="evidence" value="ECO:0007669"/>
    <property type="project" value="UniProtKB-KW"/>
</dbReference>
<evidence type="ECO:0000313" key="16">
    <source>
        <dbReference type="Proteomes" id="UP000262379"/>
    </source>
</evidence>
<evidence type="ECO:0000256" key="1">
    <source>
        <dbReference type="ARBA" id="ARBA00004651"/>
    </source>
</evidence>
<dbReference type="PROSITE" id="PS50283">
    <property type="entry name" value="NA_SOLUT_SYMP_3"/>
    <property type="match status" value="1"/>
</dbReference>
<evidence type="ECO:0000256" key="8">
    <source>
        <dbReference type="ARBA" id="ARBA00023053"/>
    </source>
</evidence>
<feature type="transmembrane region" description="Helical" evidence="13">
    <location>
        <begin position="525"/>
        <end position="544"/>
    </location>
</feature>
<feature type="transmembrane region" description="Helical" evidence="13">
    <location>
        <begin position="377"/>
        <end position="397"/>
    </location>
</feature>
<keyword evidence="4" id="KW-1003">Cell membrane</keyword>
<keyword evidence="6" id="KW-0769">Symport</keyword>
<protein>
    <recommendedName>
        <fullName evidence="17">Sodium:solute symporter</fullName>
    </recommendedName>
</protein>
<dbReference type="PANTHER" id="PTHR48086:SF3">
    <property type="entry name" value="SODIUM_PROLINE SYMPORTER"/>
    <property type="match status" value="1"/>
</dbReference>
<accession>A0A371XBJ2</accession>
<dbReference type="Gene3D" id="1.20.1730.10">
    <property type="entry name" value="Sodium/glucose cotransporter"/>
    <property type="match status" value="1"/>
</dbReference>
<organism evidence="15 16">
    <name type="scientific">Mesorhizobium denitrificans</name>
    <dbReference type="NCBI Taxonomy" id="2294114"/>
    <lineage>
        <taxon>Bacteria</taxon>
        <taxon>Pseudomonadati</taxon>
        <taxon>Pseudomonadota</taxon>
        <taxon>Alphaproteobacteria</taxon>
        <taxon>Hyphomicrobiales</taxon>
        <taxon>Phyllobacteriaceae</taxon>
        <taxon>Mesorhizobium</taxon>
    </lineage>
</organism>
<keyword evidence="7 13" id="KW-1133">Transmembrane helix</keyword>
<feature type="transmembrane region" description="Helical" evidence="13">
    <location>
        <begin position="331"/>
        <end position="357"/>
    </location>
</feature>
<feature type="transmembrane region" description="Helical" evidence="13">
    <location>
        <begin position="42"/>
        <end position="59"/>
    </location>
</feature>
<keyword evidence="5 13" id="KW-0812">Transmembrane</keyword>
<feature type="transmembrane region" description="Helical" evidence="13">
    <location>
        <begin position="403"/>
        <end position="425"/>
    </location>
</feature>
<feature type="transmembrane region" description="Helical" evidence="13">
    <location>
        <begin position="474"/>
        <end position="491"/>
    </location>
</feature>
<keyword evidence="16" id="KW-1185">Reference proteome</keyword>
<comment type="similarity">
    <text evidence="2">Belongs to the sodium:solute symporter (SSF) (TC 2.A.21) family.</text>
</comment>
<feature type="transmembrane region" description="Helical" evidence="13">
    <location>
        <begin position="248"/>
        <end position="273"/>
    </location>
</feature>
<feature type="transmembrane region" description="Helical" evidence="13">
    <location>
        <begin position="180"/>
        <end position="203"/>
    </location>
</feature>
<feature type="transmembrane region" description="Helical" evidence="13">
    <location>
        <begin position="285"/>
        <end position="311"/>
    </location>
</feature>
<evidence type="ECO:0000256" key="12">
    <source>
        <dbReference type="ARBA" id="ARBA00033708"/>
    </source>
</evidence>